<evidence type="ECO:0000313" key="2">
    <source>
        <dbReference type="EMBL" id="KAF3512772.1"/>
    </source>
</evidence>
<gene>
    <name evidence="2" type="ORF">F2Q69_00005349</name>
</gene>
<dbReference type="EMBL" id="QGKX02001521">
    <property type="protein sequence ID" value="KAF3512772.1"/>
    <property type="molecule type" value="Genomic_DNA"/>
</dbReference>
<accession>A0A8S9PH44</accession>
<organism evidence="2 3">
    <name type="scientific">Brassica cretica</name>
    <name type="common">Mustard</name>
    <dbReference type="NCBI Taxonomy" id="69181"/>
    <lineage>
        <taxon>Eukaryota</taxon>
        <taxon>Viridiplantae</taxon>
        <taxon>Streptophyta</taxon>
        <taxon>Embryophyta</taxon>
        <taxon>Tracheophyta</taxon>
        <taxon>Spermatophyta</taxon>
        <taxon>Magnoliopsida</taxon>
        <taxon>eudicotyledons</taxon>
        <taxon>Gunneridae</taxon>
        <taxon>Pentapetalae</taxon>
        <taxon>rosids</taxon>
        <taxon>malvids</taxon>
        <taxon>Brassicales</taxon>
        <taxon>Brassicaceae</taxon>
        <taxon>Brassiceae</taxon>
        <taxon>Brassica</taxon>
    </lineage>
</organism>
<reference evidence="2" key="1">
    <citation type="submission" date="2019-12" db="EMBL/GenBank/DDBJ databases">
        <title>Genome sequencing and annotation of Brassica cretica.</title>
        <authorList>
            <person name="Studholme D.J."/>
            <person name="Sarris P."/>
        </authorList>
    </citation>
    <scope>NUCLEOTIDE SEQUENCE</scope>
    <source>
        <strain evidence="2">PFS-109/04</strain>
        <tissue evidence="2">Leaf</tissue>
    </source>
</reference>
<dbReference type="Proteomes" id="UP000712600">
    <property type="component" value="Unassembled WGS sequence"/>
</dbReference>
<dbReference type="AlphaFoldDB" id="A0A8S9PH44"/>
<evidence type="ECO:0000313" key="3">
    <source>
        <dbReference type="Proteomes" id="UP000712600"/>
    </source>
</evidence>
<comment type="caution">
    <text evidence="2">The sequence shown here is derived from an EMBL/GenBank/DDBJ whole genome shotgun (WGS) entry which is preliminary data.</text>
</comment>
<evidence type="ECO:0000256" key="1">
    <source>
        <dbReference type="SAM" id="MobiDB-lite"/>
    </source>
</evidence>
<feature type="region of interest" description="Disordered" evidence="1">
    <location>
        <begin position="115"/>
        <end position="136"/>
    </location>
</feature>
<proteinExistence type="predicted"/>
<protein>
    <submittedName>
        <fullName evidence="2">Uncharacterized protein</fullName>
    </submittedName>
</protein>
<sequence>MHTRQPLRGGYNVLEYLSNSTGVVSRKEHCPSAGNTAALYPAKEPEKMQTLHQGALVFIASTHLEQKGVKEAREHTFPLLFIQKKKPTLWVLGPSFQVPDPGSRSLAAHLARRSNPITPRKASSDLLTTTFPGNIP</sequence>
<name>A0A8S9PH44_BRACR</name>
<feature type="compositionally biased region" description="Polar residues" evidence="1">
    <location>
        <begin position="125"/>
        <end position="136"/>
    </location>
</feature>